<evidence type="ECO:0000256" key="4">
    <source>
        <dbReference type="ARBA" id="ARBA00023125"/>
    </source>
</evidence>
<dbReference type="Gene3D" id="3.40.50.2300">
    <property type="match status" value="1"/>
</dbReference>
<dbReference type="PANTHER" id="PTHR48111">
    <property type="entry name" value="REGULATOR OF RPOS"/>
    <property type="match status" value="1"/>
</dbReference>
<dbReference type="EMBL" id="CP019082">
    <property type="protein sequence ID" value="APW62254.1"/>
    <property type="molecule type" value="Genomic_DNA"/>
</dbReference>
<keyword evidence="1 6" id="KW-0597">Phosphoprotein</keyword>
<evidence type="ECO:0000256" key="6">
    <source>
        <dbReference type="PROSITE-ProRule" id="PRU00169"/>
    </source>
</evidence>
<organism evidence="8 9">
    <name type="scientific">Paludisphaera borealis</name>
    <dbReference type="NCBI Taxonomy" id="1387353"/>
    <lineage>
        <taxon>Bacteria</taxon>
        <taxon>Pseudomonadati</taxon>
        <taxon>Planctomycetota</taxon>
        <taxon>Planctomycetia</taxon>
        <taxon>Isosphaerales</taxon>
        <taxon>Isosphaeraceae</taxon>
        <taxon>Paludisphaera</taxon>
    </lineage>
</organism>
<dbReference type="GO" id="GO:0000156">
    <property type="term" value="F:phosphorelay response regulator activity"/>
    <property type="evidence" value="ECO:0007669"/>
    <property type="project" value="TreeGrafter"/>
</dbReference>
<dbReference type="SMART" id="SM00448">
    <property type="entry name" value="REC"/>
    <property type="match status" value="1"/>
</dbReference>
<dbReference type="SUPFAM" id="SSF52172">
    <property type="entry name" value="CheY-like"/>
    <property type="match status" value="1"/>
</dbReference>
<dbReference type="Pfam" id="PF13581">
    <property type="entry name" value="HATPase_c_2"/>
    <property type="match status" value="1"/>
</dbReference>
<keyword evidence="4" id="KW-0238">DNA-binding</keyword>
<dbReference type="InterPro" id="IPR003594">
    <property type="entry name" value="HATPase_dom"/>
</dbReference>
<dbReference type="KEGG" id="pbor:BSF38_03792"/>
<dbReference type="AlphaFoldDB" id="A0A1U7CTI7"/>
<dbReference type="InterPro" id="IPR001789">
    <property type="entry name" value="Sig_transdc_resp-reg_receiver"/>
</dbReference>
<dbReference type="RefSeq" id="WP_076348226.1">
    <property type="nucleotide sequence ID" value="NZ_CP019082.1"/>
</dbReference>
<dbReference type="InterPro" id="IPR036890">
    <property type="entry name" value="HATPase_C_sf"/>
</dbReference>
<keyword evidence="3" id="KW-0805">Transcription regulation</keyword>
<reference evidence="9" key="1">
    <citation type="submission" date="2016-12" db="EMBL/GenBank/DDBJ databases">
        <title>Comparative genomics of four Isosphaeraceae planctomycetes: a common pool of plasmids and glycoside hydrolase genes.</title>
        <authorList>
            <person name="Ivanova A."/>
        </authorList>
    </citation>
    <scope>NUCLEOTIDE SEQUENCE [LARGE SCALE GENOMIC DNA]</scope>
    <source>
        <strain evidence="9">PX4</strain>
    </source>
</reference>
<dbReference type="Gene3D" id="3.30.565.10">
    <property type="entry name" value="Histidine kinase-like ATPase, C-terminal domain"/>
    <property type="match status" value="1"/>
</dbReference>
<evidence type="ECO:0000256" key="2">
    <source>
        <dbReference type="ARBA" id="ARBA00023012"/>
    </source>
</evidence>
<dbReference type="GO" id="GO:0000976">
    <property type="term" value="F:transcription cis-regulatory region binding"/>
    <property type="evidence" value="ECO:0007669"/>
    <property type="project" value="TreeGrafter"/>
</dbReference>
<dbReference type="InterPro" id="IPR039420">
    <property type="entry name" value="WalR-like"/>
</dbReference>
<evidence type="ECO:0000256" key="1">
    <source>
        <dbReference type="ARBA" id="ARBA00022553"/>
    </source>
</evidence>
<evidence type="ECO:0000313" key="9">
    <source>
        <dbReference type="Proteomes" id="UP000186309"/>
    </source>
</evidence>
<evidence type="ECO:0000313" key="8">
    <source>
        <dbReference type="EMBL" id="APW62254.1"/>
    </source>
</evidence>
<sequence length="280" mass="31576">MKATALIVEDHPEQAGLVSRILRLRDFSSMIAADGETALVLAQKHMPDVVLLDLMLPDINGFDVCRRLRTDRATMLVPVVMLTALDDRQHRVHGFRVGANAYVTKPYGVDQLFEAIETARAWRESMLLRSLHGEVHVELNSEITLLKDLNDFLMNVCQTTPLSNDQVMQIRQAVMEMAQNAIEWGNQHQSDRLVSITYRVHEDQLEIVIRDQGSGFDRGDLPHAAAPDDPFSHLDVRDKLGLRAGGFGMLICQGMVDEMKYNRSGNEVTLLKRFPRSETS</sequence>
<keyword evidence="5" id="KW-0804">Transcription</keyword>
<proteinExistence type="predicted"/>
<dbReference type="STRING" id="1387353.BSF38_03792"/>
<dbReference type="PROSITE" id="PS50110">
    <property type="entry name" value="RESPONSE_REGULATORY"/>
    <property type="match status" value="1"/>
</dbReference>
<accession>A0A1U7CTI7</accession>
<dbReference type="OrthoDB" id="254943at2"/>
<keyword evidence="9" id="KW-1185">Reference proteome</keyword>
<feature type="domain" description="Response regulatory" evidence="7">
    <location>
        <begin position="4"/>
        <end position="120"/>
    </location>
</feature>
<dbReference type="PANTHER" id="PTHR48111:SF1">
    <property type="entry name" value="TWO-COMPONENT RESPONSE REGULATOR ORR33"/>
    <property type="match status" value="1"/>
</dbReference>
<protein>
    <submittedName>
        <fullName evidence="8">Putative transcriptional regulatory protein TcrX</fullName>
    </submittedName>
</protein>
<keyword evidence="2" id="KW-0902">Two-component regulatory system</keyword>
<dbReference type="Proteomes" id="UP000186309">
    <property type="component" value="Chromosome"/>
</dbReference>
<dbReference type="GO" id="GO:0032993">
    <property type="term" value="C:protein-DNA complex"/>
    <property type="evidence" value="ECO:0007669"/>
    <property type="project" value="TreeGrafter"/>
</dbReference>
<dbReference type="GO" id="GO:0005829">
    <property type="term" value="C:cytosol"/>
    <property type="evidence" value="ECO:0007669"/>
    <property type="project" value="TreeGrafter"/>
</dbReference>
<name>A0A1U7CTI7_9BACT</name>
<dbReference type="SUPFAM" id="SSF55874">
    <property type="entry name" value="ATPase domain of HSP90 chaperone/DNA topoisomerase II/histidine kinase"/>
    <property type="match status" value="1"/>
</dbReference>
<evidence type="ECO:0000259" key="7">
    <source>
        <dbReference type="PROSITE" id="PS50110"/>
    </source>
</evidence>
<evidence type="ECO:0000256" key="3">
    <source>
        <dbReference type="ARBA" id="ARBA00023015"/>
    </source>
</evidence>
<dbReference type="Pfam" id="PF00072">
    <property type="entry name" value="Response_reg"/>
    <property type="match status" value="1"/>
</dbReference>
<feature type="modified residue" description="4-aspartylphosphate" evidence="6">
    <location>
        <position position="53"/>
    </location>
</feature>
<dbReference type="InterPro" id="IPR011006">
    <property type="entry name" value="CheY-like_superfamily"/>
</dbReference>
<evidence type="ECO:0000256" key="5">
    <source>
        <dbReference type="ARBA" id="ARBA00023163"/>
    </source>
</evidence>
<gene>
    <name evidence="8" type="primary">tcrX_2</name>
    <name evidence="8" type="ORF">BSF38_03792</name>
</gene>
<dbReference type="CDD" id="cd16936">
    <property type="entry name" value="HATPase_RsbW-like"/>
    <property type="match status" value="1"/>
</dbReference>
<dbReference type="GO" id="GO:0006355">
    <property type="term" value="P:regulation of DNA-templated transcription"/>
    <property type="evidence" value="ECO:0007669"/>
    <property type="project" value="TreeGrafter"/>
</dbReference>